<keyword evidence="2" id="KW-1185">Reference proteome</keyword>
<dbReference type="SUPFAM" id="SSF69572">
    <property type="entry name" value="Activating enzymes of the ubiquitin-like proteins"/>
    <property type="match status" value="1"/>
</dbReference>
<dbReference type="EMBL" id="JBITGY010000006">
    <property type="protein sequence ID" value="MFI6500732.1"/>
    <property type="molecule type" value="Genomic_DNA"/>
</dbReference>
<comment type="caution">
    <text evidence="1">The sequence shown here is derived from an EMBL/GenBank/DDBJ whole genome shotgun (WGS) entry which is preliminary data.</text>
</comment>
<accession>A0ABW7YYD8</accession>
<evidence type="ECO:0000313" key="2">
    <source>
        <dbReference type="Proteomes" id="UP001612741"/>
    </source>
</evidence>
<name>A0ABW7YYD8_9ACTN</name>
<organism evidence="1 2">
    <name type="scientific">Nonomuraea typhae</name>
    <dbReference type="NCBI Taxonomy" id="2603600"/>
    <lineage>
        <taxon>Bacteria</taxon>
        <taxon>Bacillati</taxon>
        <taxon>Actinomycetota</taxon>
        <taxon>Actinomycetes</taxon>
        <taxon>Streptosporangiales</taxon>
        <taxon>Streptosporangiaceae</taxon>
        <taxon>Nonomuraea</taxon>
    </lineage>
</organism>
<proteinExistence type="predicted"/>
<dbReference type="Gene3D" id="3.40.50.720">
    <property type="entry name" value="NAD(P)-binding Rossmann-like Domain"/>
    <property type="match status" value="1"/>
</dbReference>
<protein>
    <submittedName>
        <fullName evidence="1">Thiamine biosynthesis protein ThiF</fullName>
    </submittedName>
</protein>
<reference evidence="1 2" key="1">
    <citation type="submission" date="2024-10" db="EMBL/GenBank/DDBJ databases">
        <title>The Natural Products Discovery Center: Release of the First 8490 Sequenced Strains for Exploring Actinobacteria Biosynthetic Diversity.</title>
        <authorList>
            <person name="Kalkreuter E."/>
            <person name="Kautsar S.A."/>
            <person name="Yang D."/>
            <person name="Bader C.D."/>
            <person name="Teijaro C.N."/>
            <person name="Fluegel L."/>
            <person name="Davis C.M."/>
            <person name="Simpson J.R."/>
            <person name="Lauterbach L."/>
            <person name="Steele A.D."/>
            <person name="Gui C."/>
            <person name="Meng S."/>
            <person name="Li G."/>
            <person name="Viehrig K."/>
            <person name="Ye F."/>
            <person name="Su P."/>
            <person name="Kiefer A.F."/>
            <person name="Nichols A."/>
            <person name="Cepeda A.J."/>
            <person name="Yan W."/>
            <person name="Fan B."/>
            <person name="Jiang Y."/>
            <person name="Adhikari A."/>
            <person name="Zheng C.-J."/>
            <person name="Schuster L."/>
            <person name="Cowan T.M."/>
            <person name="Smanski M.J."/>
            <person name="Chevrette M.G."/>
            <person name="De Carvalho L.P.S."/>
            <person name="Shen B."/>
        </authorList>
    </citation>
    <scope>NUCLEOTIDE SEQUENCE [LARGE SCALE GENOMIC DNA]</scope>
    <source>
        <strain evidence="1 2">NPDC050545</strain>
    </source>
</reference>
<evidence type="ECO:0000313" key="1">
    <source>
        <dbReference type="EMBL" id="MFI6500732.1"/>
    </source>
</evidence>
<dbReference type="Proteomes" id="UP001612741">
    <property type="component" value="Unassembled WGS sequence"/>
</dbReference>
<sequence length="379" mass="41143">MRPRVKPALRRILRDERTLQFGVHPQHAVMVTDLTEPLRAWIESLDGTQDLPQALKAAAKAGMSEPDARTLIAELTAQGVLDDASVPPTPLQDVPLLERDRLRPDLDALDLSRDTPAGGLAILGHRRERRVRVYGAGRVGASIVNLLAAGGVGTIRVIDPDLTRPEDLVPGGLTWAELDLPREEGAVAAADRVISAPSSHNPAPDEPSEPYVRLIAGGPYLNDRSDLPDLVILAPVGPLDGILVTELTALNIPHLLVSAFEGYGTVGPLVHPSQSACLHCLDLTRRDRDRGWPMVTARLGGYPAGEIACDTTLAALTAAEATRHTLAYLDGRPSIVTNGTIDIWPDWQRKRRTWAIHPQCRCIRNNPDSLRMVRATTRS</sequence>
<dbReference type="RefSeq" id="WP_397084809.1">
    <property type="nucleotide sequence ID" value="NZ_JBITGY010000006.1"/>
</dbReference>
<dbReference type="InterPro" id="IPR035985">
    <property type="entry name" value="Ubiquitin-activating_enz"/>
</dbReference>
<gene>
    <name evidence="1" type="ORF">ACIBG2_25375</name>
</gene>